<feature type="domain" description="YrdC-like" evidence="11">
    <location>
        <begin position="8"/>
        <end position="190"/>
    </location>
</feature>
<dbReference type="Gene3D" id="3.90.870.10">
    <property type="entry name" value="DHBP synthase"/>
    <property type="match status" value="1"/>
</dbReference>
<comment type="similarity">
    <text evidence="2">Belongs to the SUA5 family.</text>
</comment>
<dbReference type="InterPro" id="IPR050156">
    <property type="entry name" value="TC-AMP_synthase_SUA5"/>
</dbReference>
<dbReference type="HAMAP" id="MF_01852">
    <property type="entry name" value="TsaC"/>
    <property type="match status" value="1"/>
</dbReference>
<dbReference type="InterPro" id="IPR006070">
    <property type="entry name" value="Sua5-like_dom"/>
</dbReference>
<comment type="catalytic activity">
    <reaction evidence="10">
        <text>L-threonine + hydrogencarbonate + ATP = L-threonylcarbamoyladenylate + diphosphate + H2O</text>
        <dbReference type="Rhea" id="RHEA:36407"/>
        <dbReference type="ChEBI" id="CHEBI:15377"/>
        <dbReference type="ChEBI" id="CHEBI:17544"/>
        <dbReference type="ChEBI" id="CHEBI:30616"/>
        <dbReference type="ChEBI" id="CHEBI:33019"/>
        <dbReference type="ChEBI" id="CHEBI:57926"/>
        <dbReference type="ChEBI" id="CHEBI:73682"/>
        <dbReference type="EC" id="2.7.7.87"/>
    </reaction>
</comment>
<evidence type="ECO:0000256" key="9">
    <source>
        <dbReference type="ARBA" id="ARBA00022840"/>
    </source>
</evidence>
<name>A0A0F8XZX1_9ZZZZ</name>
<dbReference type="GO" id="GO:0003725">
    <property type="term" value="F:double-stranded RNA binding"/>
    <property type="evidence" value="ECO:0007669"/>
    <property type="project" value="InterPro"/>
</dbReference>
<evidence type="ECO:0000256" key="1">
    <source>
        <dbReference type="ARBA" id="ARBA00004496"/>
    </source>
</evidence>
<evidence type="ECO:0000256" key="5">
    <source>
        <dbReference type="ARBA" id="ARBA00022679"/>
    </source>
</evidence>
<sequence>MSHPYYSHQHIAQAAAVLNSSGVVAYPTEAVWGLGCDPFCAKAVERILAMKRRGRGMGLILIAASIHQFQPFLVGLLPKYRDQLDASWPGAQTWLVPNNHVAPPWITGGQDTLALRVTGHPVAAALCRKFGGPLVSTSANPHGLPPAKSLLKVNLYFRDKLDYLVPGSLGKSRNPTPIKHLVTGETLRSG</sequence>
<accession>A0A0F8XZX1</accession>
<dbReference type="InterPro" id="IPR023535">
    <property type="entry name" value="TC-AMP_synthase"/>
</dbReference>
<dbReference type="GO" id="GO:0005524">
    <property type="term" value="F:ATP binding"/>
    <property type="evidence" value="ECO:0007669"/>
    <property type="project" value="UniProtKB-KW"/>
</dbReference>
<dbReference type="PANTHER" id="PTHR17490">
    <property type="entry name" value="SUA5"/>
    <property type="match status" value="1"/>
</dbReference>
<evidence type="ECO:0000259" key="11">
    <source>
        <dbReference type="PROSITE" id="PS51163"/>
    </source>
</evidence>
<evidence type="ECO:0000256" key="6">
    <source>
        <dbReference type="ARBA" id="ARBA00022694"/>
    </source>
</evidence>
<keyword evidence="5" id="KW-0808">Transferase</keyword>
<dbReference type="GO" id="GO:0002949">
    <property type="term" value="P:tRNA threonylcarbamoyladenosine modification"/>
    <property type="evidence" value="ECO:0007669"/>
    <property type="project" value="InterPro"/>
</dbReference>
<evidence type="ECO:0000313" key="12">
    <source>
        <dbReference type="EMBL" id="KKK47524.1"/>
    </source>
</evidence>
<dbReference type="EC" id="2.7.7.87" evidence="3"/>
<evidence type="ECO:0000256" key="2">
    <source>
        <dbReference type="ARBA" id="ARBA00007663"/>
    </source>
</evidence>
<organism evidence="12">
    <name type="scientific">marine sediment metagenome</name>
    <dbReference type="NCBI Taxonomy" id="412755"/>
    <lineage>
        <taxon>unclassified sequences</taxon>
        <taxon>metagenomes</taxon>
        <taxon>ecological metagenomes</taxon>
    </lineage>
</organism>
<dbReference type="InterPro" id="IPR017945">
    <property type="entry name" value="DHBP_synth_RibB-like_a/b_dom"/>
</dbReference>
<evidence type="ECO:0000256" key="3">
    <source>
        <dbReference type="ARBA" id="ARBA00012584"/>
    </source>
</evidence>
<dbReference type="PANTHER" id="PTHR17490:SF18">
    <property type="entry name" value="THREONYLCARBAMOYL-AMP SYNTHASE"/>
    <property type="match status" value="1"/>
</dbReference>
<keyword evidence="9" id="KW-0067">ATP-binding</keyword>
<keyword evidence="8" id="KW-0547">Nucleotide-binding</keyword>
<comment type="caution">
    <text evidence="12">The sequence shown here is derived from an EMBL/GenBank/DDBJ whole genome shotgun (WGS) entry which is preliminary data.</text>
</comment>
<keyword evidence="7" id="KW-0548">Nucleotidyltransferase</keyword>
<protein>
    <recommendedName>
        <fullName evidence="3">L-threonylcarbamoyladenylate synthase</fullName>
        <ecNumber evidence="3">2.7.7.87</ecNumber>
    </recommendedName>
</protein>
<keyword evidence="4" id="KW-0963">Cytoplasm</keyword>
<keyword evidence="6" id="KW-0819">tRNA processing</keyword>
<dbReference type="PROSITE" id="PS51163">
    <property type="entry name" value="YRDC"/>
    <property type="match status" value="1"/>
</dbReference>
<dbReference type="EMBL" id="LAZR01069537">
    <property type="protein sequence ID" value="KKK47524.1"/>
    <property type="molecule type" value="Genomic_DNA"/>
</dbReference>
<evidence type="ECO:0000256" key="8">
    <source>
        <dbReference type="ARBA" id="ARBA00022741"/>
    </source>
</evidence>
<evidence type="ECO:0000256" key="4">
    <source>
        <dbReference type="ARBA" id="ARBA00022490"/>
    </source>
</evidence>
<dbReference type="GO" id="GO:0005737">
    <property type="term" value="C:cytoplasm"/>
    <property type="evidence" value="ECO:0007669"/>
    <property type="project" value="UniProtKB-SubCell"/>
</dbReference>
<dbReference type="SUPFAM" id="SSF55821">
    <property type="entry name" value="YrdC/RibB"/>
    <property type="match status" value="1"/>
</dbReference>
<evidence type="ECO:0000256" key="7">
    <source>
        <dbReference type="ARBA" id="ARBA00022695"/>
    </source>
</evidence>
<evidence type="ECO:0000256" key="10">
    <source>
        <dbReference type="ARBA" id="ARBA00048366"/>
    </source>
</evidence>
<dbReference type="GO" id="GO:0000049">
    <property type="term" value="F:tRNA binding"/>
    <property type="evidence" value="ECO:0007669"/>
    <property type="project" value="TreeGrafter"/>
</dbReference>
<reference evidence="12" key="1">
    <citation type="journal article" date="2015" name="Nature">
        <title>Complex archaea that bridge the gap between prokaryotes and eukaryotes.</title>
        <authorList>
            <person name="Spang A."/>
            <person name="Saw J.H."/>
            <person name="Jorgensen S.L."/>
            <person name="Zaremba-Niedzwiedzka K."/>
            <person name="Martijn J."/>
            <person name="Lind A.E."/>
            <person name="van Eijk R."/>
            <person name="Schleper C."/>
            <person name="Guy L."/>
            <person name="Ettema T.J."/>
        </authorList>
    </citation>
    <scope>NUCLEOTIDE SEQUENCE</scope>
</reference>
<gene>
    <name evidence="12" type="ORF">LCGC14_3154330</name>
</gene>
<dbReference type="GO" id="GO:0006450">
    <property type="term" value="P:regulation of translational fidelity"/>
    <property type="evidence" value="ECO:0007669"/>
    <property type="project" value="TreeGrafter"/>
</dbReference>
<dbReference type="AlphaFoldDB" id="A0A0F8XZX1"/>
<dbReference type="Pfam" id="PF01300">
    <property type="entry name" value="Sua5_yciO_yrdC"/>
    <property type="match status" value="1"/>
</dbReference>
<dbReference type="GO" id="GO:0061710">
    <property type="term" value="F:L-threonylcarbamoyladenylate synthase"/>
    <property type="evidence" value="ECO:0007669"/>
    <property type="project" value="UniProtKB-EC"/>
</dbReference>
<comment type="subcellular location">
    <subcellularLocation>
        <location evidence="1">Cytoplasm</location>
    </subcellularLocation>
</comment>
<proteinExistence type="inferred from homology"/>